<name>A0ABQ9IAP3_9NEOP</name>
<feature type="compositionally biased region" description="Polar residues" evidence="1">
    <location>
        <begin position="31"/>
        <end position="43"/>
    </location>
</feature>
<dbReference type="EMBL" id="JARBHB010000002">
    <property type="protein sequence ID" value="KAJ8893320.1"/>
    <property type="molecule type" value="Genomic_DNA"/>
</dbReference>
<evidence type="ECO:0000313" key="3">
    <source>
        <dbReference type="Proteomes" id="UP001159363"/>
    </source>
</evidence>
<protein>
    <submittedName>
        <fullName evidence="2">Uncharacterized protein</fullName>
    </submittedName>
</protein>
<gene>
    <name evidence="2" type="ORF">PR048_005911</name>
</gene>
<organism evidence="2 3">
    <name type="scientific">Dryococelus australis</name>
    <dbReference type="NCBI Taxonomy" id="614101"/>
    <lineage>
        <taxon>Eukaryota</taxon>
        <taxon>Metazoa</taxon>
        <taxon>Ecdysozoa</taxon>
        <taxon>Arthropoda</taxon>
        <taxon>Hexapoda</taxon>
        <taxon>Insecta</taxon>
        <taxon>Pterygota</taxon>
        <taxon>Neoptera</taxon>
        <taxon>Polyneoptera</taxon>
        <taxon>Phasmatodea</taxon>
        <taxon>Verophasmatodea</taxon>
        <taxon>Anareolatae</taxon>
        <taxon>Phasmatidae</taxon>
        <taxon>Eurycanthinae</taxon>
        <taxon>Dryococelus</taxon>
    </lineage>
</organism>
<accession>A0ABQ9IAP3</accession>
<evidence type="ECO:0000313" key="2">
    <source>
        <dbReference type="EMBL" id="KAJ8893320.1"/>
    </source>
</evidence>
<reference evidence="2 3" key="1">
    <citation type="submission" date="2023-02" db="EMBL/GenBank/DDBJ databases">
        <title>LHISI_Scaffold_Assembly.</title>
        <authorList>
            <person name="Stuart O.P."/>
            <person name="Cleave R."/>
            <person name="Magrath M.J.L."/>
            <person name="Mikheyev A.S."/>
        </authorList>
    </citation>
    <scope>NUCLEOTIDE SEQUENCE [LARGE SCALE GENOMIC DNA]</scope>
    <source>
        <strain evidence="2">Daus_M_001</strain>
        <tissue evidence="2">Leg muscle</tissue>
    </source>
</reference>
<dbReference type="Proteomes" id="UP001159363">
    <property type="component" value="Chromosome 2"/>
</dbReference>
<feature type="region of interest" description="Disordered" evidence="1">
    <location>
        <begin position="1"/>
        <end position="55"/>
    </location>
</feature>
<evidence type="ECO:0000256" key="1">
    <source>
        <dbReference type="SAM" id="MobiDB-lite"/>
    </source>
</evidence>
<feature type="compositionally biased region" description="Basic and acidic residues" evidence="1">
    <location>
        <begin position="530"/>
        <end position="543"/>
    </location>
</feature>
<keyword evidence="3" id="KW-1185">Reference proteome</keyword>
<feature type="region of interest" description="Disordered" evidence="1">
    <location>
        <begin position="507"/>
        <end position="543"/>
    </location>
</feature>
<proteinExistence type="predicted"/>
<comment type="caution">
    <text evidence="2">The sequence shown here is derived from an EMBL/GenBank/DDBJ whole genome shotgun (WGS) entry which is preliminary data.</text>
</comment>
<sequence length="748" mass="83043">MRVIEVSMEQRRNERAGTTGDRKKTHRPTVLSGTIPTCENPVTQPGIEPGSPLGGGEQTNCSATVAPLIKWPISARCLNIAVPDCRLVEGDIVVGLLLQYAVVINLASWFTEVVMLGSYEDSNLGLFHTIITSPPMFTCKVSSPRLGVSRGREMEIAVSLEKCCCARDMLRSVCTEAGRVLNLKCCCNWHTVLGKFGTHVLHRQGRDSQYTRVHCQIAPSYRILSRLGTKHKEKAHLNGPPLRQGLKGEVVSRETKIFDHPGCKCSFNCVKDVDKLPTHKRSRNGYALGITPIPQTWTAGLYNVSPWRRLPGGCYVPTLCRPRTSLLLHSENMLIQQFLNVLRYLLPMDHRTLFIISQNFENDVMDYNIPPELRGKVDQPSRMCAQMIILGDAGEMWHLLGAAGAASNWTVRVEFIARQSPHSHSPPTPATLDDLRFGYVTRRDFELTIEKAWKKQVLRDFRIFVYTFFLGNYEDRENQAPGDRHSGEAIERGSPLTQCLGRDSLHRPRIKRTPHPGVAEAQHHHPLQGAREREGERERKPDVDNYCRTGALNMTSVERSGDVSVTPPVLNRNSLHFPVISFLFLFVTDLPWRSRLVRRRSGVREALGSNPKKHVGRGLTSAHVTVNSLYVLCHGACCSLEAGRQAPARTTARLVTLAGARRTAKWPGSDAAFPPGDATSPSILSISGDTESELTGKCRYKSHPAPFHCSSCANTSSALLAAASLSFLHAPALREVPLLVVCPCYRLT</sequence>